<dbReference type="Proteomes" id="UP000620124">
    <property type="component" value="Unassembled WGS sequence"/>
</dbReference>
<name>A0A8H6U031_9AGAR</name>
<dbReference type="OrthoDB" id="2788229at2759"/>
<protein>
    <recommendedName>
        <fullName evidence="3">F-box domain-containing protein</fullName>
    </recommendedName>
</protein>
<gene>
    <name evidence="1" type="ORF">MVEN_02622400</name>
</gene>
<evidence type="ECO:0000313" key="2">
    <source>
        <dbReference type="Proteomes" id="UP000620124"/>
    </source>
</evidence>
<dbReference type="InterPro" id="IPR036047">
    <property type="entry name" value="F-box-like_dom_sf"/>
</dbReference>
<dbReference type="SUPFAM" id="SSF81383">
    <property type="entry name" value="F-box domain"/>
    <property type="match status" value="1"/>
</dbReference>
<dbReference type="EMBL" id="JACAZI010000049">
    <property type="protein sequence ID" value="KAF7326361.1"/>
    <property type="molecule type" value="Genomic_DNA"/>
</dbReference>
<proteinExistence type="predicted"/>
<keyword evidence="2" id="KW-1185">Reference proteome</keyword>
<dbReference type="InterPro" id="IPR032675">
    <property type="entry name" value="LRR_dom_sf"/>
</dbReference>
<reference evidence="1" key="1">
    <citation type="submission" date="2020-05" db="EMBL/GenBank/DDBJ databases">
        <title>Mycena genomes resolve the evolution of fungal bioluminescence.</title>
        <authorList>
            <person name="Tsai I.J."/>
        </authorList>
    </citation>
    <scope>NUCLEOTIDE SEQUENCE</scope>
    <source>
        <strain evidence="1">CCC161011</strain>
    </source>
</reference>
<comment type="caution">
    <text evidence="1">The sequence shown here is derived from an EMBL/GenBank/DDBJ whole genome shotgun (WGS) entry which is preliminary data.</text>
</comment>
<organism evidence="1 2">
    <name type="scientific">Mycena venus</name>
    <dbReference type="NCBI Taxonomy" id="2733690"/>
    <lineage>
        <taxon>Eukaryota</taxon>
        <taxon>Fungi</taxon>
        <taxon>Dikarya</taxon>
        <taxon>Basidiomycota</taxon>
        <taxon>Agaricomycotina</taxon>
        <taxon>Agaricomycetes</taxon>
        <taxon>Agaricomycetidae</taxon>
        <taxon>Agaricales</taxon>
        <taxon>Marasmiineae</taxon>
        <taxon>Mycenaceae</taxon>
        <taxon>Mycena</taxon>
    </lineage>
</organism>
<evidence type="ECO:0000313" key="1">
    <source>
        <dbReference type="EMBL" id="KAF7326361.1"/>
    </source>
</evidence>
<evidence type="ECO:0008006" key="3">
    <source>
        <dbReference type="Google" id="ProtNLM"/>
    </source>
</evidence>
<dbReference type="SUPFAM" id="SSF52047">
    <property type="entry name" value="RNI-like"/>
    <property type="match status" value="1"/>
</dbReference>
<dbReference type="Gene3D" id="3.80.10.10">
    <property type="entry name" value="Ribonuclease Inhibitor"/>
    <property type="match status" value="1"/>
</dbReference>
<dbReference type="AlphaFoldDB" id="A0A8H6U031"/>
<accession>A0A8H6U031</accession>
<sequence>MDIQLPLELIEEILHYLAKDSRGLKTCSLVCRALVFRCRSYLFKTCRLTPNNIFGFCCLLRSPDCTFLSHVYAIHAVRHHWHQHDRWFNAIAVDMRRLTGVRALEMTLTVVDVSNADAFFRTGFVTAFLKVTRLVLNCNFGVQPTPLIDMICLFPALQELCIHDMSGNLADPPAIAVPPPGLHSLELSVKPAGPILAWLHAFNHLANVDSLTLPPLKQHHAQTVRAALQQLGGLLHFDIMLTWLLGAFDADPSTVFDLSLHPNLKTLTIRDCSWGESEELDPNQMVQLMTRLVAPALESLALDVDLSLYQSLDWTVLDDFLSSTRFPCLRKVAFKCRDSDRQFLRAALPLLEASGVLRMAW</sequence>